<dbReference type="PROSITE" id="PS00108">
    <property type="entry name" value="PROTEIN_KINASE_ST"/>
    <property type="match status" value="1"/>
</dbReference>
<dbReference type="GO" id="GO:0007165">
    <property type="term" value="P:signal transduction"/>
    <property type="evidence" value="ECO:0000318"/>
    <property type="project" value="GO_Central"/>
</dbReference>
<name>A0A3Q7HSE3_SOLLC</name>
<dbReference type="SUPFAM" id="SSF56112">
    <property type="entry name" value="Protein kinase-like (PK-like)"/>
    <property type="match status" value="1"/>
</dbReference>
<dbReference type="PANTHER" id="PTHR48011">
    <property type="entry name" value="CCR4-NOT TRANSCRIPTIONAL COMPLEX SUBUNIT CAF120-RELATED"/>
    <property type="match status" value="1"/>
</dbReference>
<dbReference type="OrthoDB" id="1300748at2759"/>
<dbReference type="EnsemblPlants" id="Solyc08g069090.1.1">
    <property type="protein sequence ID" value="Solyc08g069090.1.1.1"/>
    <property type="gene ID" value="Solyc08g069090.1"/>
</dbReference>
<dbReference type="InterPro" id="IPR052751">
    <property type="entry name" value="Plant_MAPKKK"/>
</dbReference>
<dbReference type="PaxDb" id="4081-Solyc08g069090.1.1"/>
<dbReference type="PANTHER" id="PTHR48011:SF27">
    <property type="entry name" value="PROTEIN KINASE DOMAIN-CONTAINING PROTEIN"/>
    <property type="match status" value="1"/>
</dbReference>
<dbReference type="SMR" id="A0A3Q7HSE3"/>
<dbReference type="Proteomes" id="UP000004994">
    <property type="component" value="Chromosome 8"/>
</dbReference>
<dbReference type="InParanoid" id="A0A3Q7HSE3"/>
<proteinExistence type="predicted"/>
<dbReference type="KEGG" id="sly:101265156"/>
<sequence length="320" mass="36161">MIWKKLKVLGAGSYGTVSLATPLPQYYSGTTIYGAVKSAELSHSSSLQREGEIFKVLDGSDYVVQCMGEDVSIENDKHTYNLMLEYAAGGTLHDIIHNPFNMIMGESEAAYYTFQILSGISHIHRKGYVHCDLKPANILVFPRPQFKVPHLKLTDFGLSLTSDESLTYRGERLKNSGYYSHRGTLAYAAPECIVCGIHSTAVDIWALGCIVVEMLTGEWLWPVDRNKDELMFMIAHHKPEIPKRLSEEAKDFLSKCFEKDNCLRYSADMLLHHPFINKSCYKNLMEHRLMYPSVSVGCGDWISSEHLFSTISPRDSNFRG</sequence>
<dbReference type="OMA" id="IVVEMLT"/>
<organism evidence="2">
    <name type="scientific">Solanum lycopersicum</name>
    <name type="common">Tomato</name>
    <name type="synonym">Lycopersicon esculentum</name>
    <dbReference type="NCBI Taxonomy" id="4081"/>
    <lineage>
        <taxon>Eukaryota</taxon>
        <taxon>Viridiplantae</taxon>
        <taxon>Streptophyta</taxon>
        <taxon>Embryophyta</taxon>
        <taxon>Tracheophyta</taxon>
        <taxon>Spermatophyta</taxon>
        <taxon>Magnoliopsida</taxon>
        <taxon>eudicotyledons</taxon>
        <taxon>Gunneridae</taxon>
        <taxon>Pentapetalae</taxon>
        <taxon>asterids</taxon>
        <taxon>lamiids</taxon>
        <taxon>Solanales</taxon>
        <taxon>Solanaceae</taxon>
        <taxon>Solanoideae</taxon>
        <taxon>Solaneae</taxon>
        <taxon>Solanum</taxon>
        <taxon>Solanum subgen. Lycopersicon</taxon>
    </lineage>
</organism>
<accession>A0A3Q7HSE3</accession>
<reference evidence="2" key="2">
    <citation type="submission" date="2019-01" db="UniProtKB">
        <authorList>
            <consortium name="EnsemblPlants"/>
        </authorList>
    </citation>
    <scope>IDENTIFICATION</scope>
    <source>
        <strain evidence="2">cv. Heinz 1706</strain>
    </source>
</reference>
<dbReference type="GeneID" id="101265156"/>
<dbReference type="PROSITE" id="PS50011">
    <property type="entry name" value="PROTEIN_KINASE_DOM"/>
    <property type="match status" value="1"/>
</dbReference>
<gene>
    <name evidence="2" type="primary">LOC101265156</name>
</gene>
<dbReference type="GO" id="GO:0004672">
    <property type="term" value="F:protein kinase activity"/>
    <property type="evidence" value="ECO:0000318"/>
    <property type="project" value="GO_Central"/>
</dbReference>
<dbReference type="Pfam" id="PF00069">
    <property type="entry name" value="Pkinase"/>
    <property type="match status" value="1"/>
</dbReference>
<dbReference type="InterPro" id="IPR000719">
    <property type="entry name" value="Prot_kinase_dom"/>
</dbReference>
<dbReference type="Gene3D" id="1.10.510.10">
    <property type="entry name" value="Transferase(Phosphotransferase) domain 1"/>
    <property type="match status" value="1"/>
</dbReference>
<evidence type="ECO:0000313" key="2">
    <source>
        <dbReference type="EnsemblPlants" id="Solyc08g069090.1.1.1"/>
    </source>
</evidence>
<evidence type="ECO:0000313" key="3">
    <source>
        <dbReference type="Proteomes" id="UP000004994"/>
    </source>
</evidence>
<dbReference type="RefSeq" id="XP_004245431.1">
    <property type="nucleotide sequence ID" value="XM_004245383.5"/>
</dbReference>
<dbReference type="Gramene" id="Solyc08g069090.1.1">
    <property type="protein sequence ID" value="Solyc08g069090.1.1.1"/>
    <property type="gene ID" value="Solyc08g069090.1"/>
</dbReference>
<protein>
    <recommendedName>
        <fullName evidence="1">Protein kinase domain-containing protein</fullName>
    </recommendedName>
</protein>
<keyword evidence="3" id="KW-1185">Reference proteome</keyword>
<dbReference type="SMART" id="SM00220">
    <property type="entry name" value="S_TKc"/>
    <property type="match status" value="1"/>
</dbReference>
<dbReference type="InterPro" id="IPR008271">
    <property type="entry name" value="Ser/Thr_kinase_AS"/>
</dbReference>
<dbReference type="GO" id="GO:0005524">
    <property type="term" value="F:ATP binding"/>
    <property type="evidence" value="ECO:0007669"/>
    <property type="project" value="InterPro"/>
</dbReference>
<dbReference type="STRING" id="4081.A0A3Q7HSE3"/>
<dbReference type="InterPro" id="IPR011009">
    <property type="entry name" value="Kinase-like_dom_sf"/>
</dbReference>
<feature type="domain" description="Protein kinase" evidence="1">
    <location>
        <begin position="3"/>
        <end position="276"/>
    </location>
</feature>
<reference evidence="2" key="1">
    <citation type="journal article" date="2012" name="Nature">
        <title>The tomato genome sequence provides insights into fleshy fruit evolution.</title>
        <authorList>
            <consortium name="Tomato Genome Consortium"/>
        </authorList>
    </citation>
    <scope>NUCLEOTIDE SEQUENCE [LARGE SCALE GENOMIC DNA]</scope>
    <source>
        <strain evidence="2">cv. Heinz 1706</strain>
    </source>
</reference>
<dbReference type="AlphaFoldDB" id="A0A3Q7HSE3"/>
<evidence type="ECO:0000259" key="1">
    <source>
        <dbReference type="PROSITE" id="PS50011"/>
    </source>
</evidence>